<dbReference type="Pfam" id="PF05195">
    <property type="entry name" value="AMP_N"/>
    <property type="match status" value="1"/>
</dbReference>
<evidence type="ECO:0000256" key="11">
    <source>
        <dbReference type="ARBA" id="ARBA00023211"/>
    </source>
</evidence>
<dbReference type="InterPro" id="IPR000994">
    <property type="entry name" value="Pept_M24"/>
</dbReference>
<keyword evidence="8 14" id="KW-0479">Metal-binding</keyword>
<dbReference type="Gene3D" id="3.90.230.10">
    <property type="entry name" value="Creatinase/methionine aminopeptidase superfamily"/>
    <property type="match status" value="1"/>
</dbReference>
<comment type="function">
    <text evidence="3">Catalyzes the removal of a penultimate prolyl residue from the N-termini of peptides.</text>
</comment>
<dbReference type="Proteomes" id="UP000250266">
    <property type="component" value="Unassembled WGS sequence"/>
</dbReference>
<dbReference type="PANTHER" id="PTHR43226:SF3">
    <property type="entry name" value="XAA-PRO AMINOPEPTIDASE AN0832-RELATED"/>
    <property type="match status" value="1"/>
</dbReference>
<dbReference type="InterPro" id="IPR007865">
    <property type="entry name" value="Aminopep_P_N"/>
</dbReference>
<accession>A0A8E2DZR3</accession>
<evidence type="ECO:0000256" key="14">
    <source>
        <dbReference type="RuleBase" id="RU000590"/>
    </source>
</evidence>
<evidence type="ECO:0000256" key="8">
    <source>
        <dbReference type="ARBA" id="ARBA00022723"/>
    </source>
</evidence>
<comment type="similarity">
    <text evidence="4 14">Belongs to the peptidase M24B family.</text>
</comment>
<name>A0A8E2DZR3_9PEZI</name>
<dbReference type="InterPro" id="IPR052433">
    <property type="entry name" value="X-Pro_dipept-like"/>
</dbReference>
<evidence type="ECO:0000256" key="12">
    <source>
        <dbReference type="ARBA" id="ARBA00030849"/>
    </source>
</evidence>
<dbReference type="PROSITE" id="PS00491">
    <property type="entry name" value="PROLINE_PEPTIDASE"/>
    <property type="match status" value="1"/>
</dbReference>
<evidence type="ECO:0000256" key="4">
    <source>
        <dbReference type="ARBA" id="ARBA00008766"/>
    </source>
</evidence>
<dbReference type="GO" id="GO:0006508">
    <property type="term" value="P:proteolysis"/>
    <property type="evidence" value="ECO:0007669"/>
    <property type="project" value="UniProtKB-KW"/>
</dbReference>
<evidence type="ECO:0000256" key="10">
    <source>
        <dbReference type="ARBA" id="ARBA00023049"/>
    </source>
</evidence>
<dbReference type="EC" id="3.4.11.9" evidence="5"/>
<dbReference type="InterPro" id="IPR001131">
    <property type="entry name" value="Peptidase_M24B_aminopep-P_CS"/>
</dbReference>
<comment type="catalytic activity">
    <reaction evidence="1">
        <text>Release of any N-terminal amino acid, including proline, that is linked to proline, even from a dipeptide or tripeptide.</text>
        <dbReference type="EC" id="3.4.11.9"/>
    </reaction>
</comment>
<dbReference type="EMBL" id="KV745432">
    <property type="protein sequence ID" value="OCK74682.1"/>
    <property type="molecule type" value="Genomic_DNA"/>
</dbReference>
<evidence type="ECO:0000256" key="9">
    <source>
        <dbReference type="ARBA" id="ARBA00022801"/>
    </source>
</evidence>
<dbReference type="InterPro" id="IPR029149">
    <property type="entry name" value="Creatin/AminoP/Spt16_N"/>
</dbReference>
<evidence type="ECO:0000313" key="17">
    <source>
        <dbReference type="Proteomes" id="UP000250266"/>
    </source>
</evidence>
<dbReference type="SUPFAM" id="SSF55920">
    <property type="entry name" value="Creatinase/aminopeptidase"/>
    <property type="match status" value="1"/>
</dbReference>
<evidence type="ECO:0000256" key="6">
    <source>
        <dbReference type="ARBA" id="ARBA00022438"/>
    </source>
</evidence>
<evidence type="ECO:0000256" key="13">
    <source>
        <dbReference type="ARBA" id="ARBA00032413"/>
    </source>
</evidence>
<keyword evidence="9" id="KW-0378">Hydrolase</keyword>
<dbReference type="InterPro" id="IPR036005">
    <property type="entry name" value="Creatinase/aminopeptidase-like"/>
</dbReference>
<evidence type="ECO:0000256" key="1">
    <source>
        <dbReference type="ARBA" id="ARBA00001424"/>
    </source>
</evidence>
<dbReference type="SMART" id="SM01011">
    <property type="entry name" value="AMP_N"/>
    <property type="match status" value="1"/>
</dbReference>
<organism evidence="16 17">
    <name type="scientific">Lepidopterella palustris CBS 459.81</name>
    <dbReference type="NCBI Taxonomy" id="1314670"/>
    <lineage>
        <taxon>Eukaryota</taxon>
        <taxon>Fungi</taxon>
        <taxon>Dikarya</taxon>
        <taxon>Ascomycota</taxon>
        <taxon>Pezizomycotina</taxon>
        <taxon>Dothideomycetes</taxon>
        <taxon>Pleosporomycetidae</taxon>
        <taxon>Mytilinidiales</taxon>
        <taxon>Argynnaceae</taxon>
        <taxon>Lepidopterella</taxon>
    </lineage>
</organism>
<dbReference type="GO" id="GO:0070006">
    <property type="term" value="F:metalloaminopeptidase activity"/>
    <property type="evidence" value="ECO:0007669"/>
    <property type="project" value="InterPro"/>
</dbReference>
<feature type="domain" description="Aminopeptidase P N-terminal" evidence="15">
    <location>
        <begin position="33"/>
        <end position="164"/>
    </location>
</feature>
<evidence type="ECO:0000256" key="5">
    <source>
        <dbReference type="ARBA" id="ARBA00012574"/>
    </source>
</evidence>
<keyword evidence="17" id="KW-1185">Reference proteome</keyword>
<keyword evidence="7" id="KW-0645">Protease</keyword>
<evidence type="ECO:0000313" key="16">
    <source>
        <dbReference type="EMBL" id="OCK74682.1"/>
    </source>
</evidence>
<gene>
    <name evidence="16" type="ORF">K432DRAFT_310246</name>
</gene>
<dbReference type="AlphaFoldDB" id="A0A8E2DZR3"/>
<evidence type="ECO:0000256" key="2">
    <source>
        <dbReference type="ARBA" id="ARBA00001936"/>
    </source>
</evidence>
<keyword evidence="6 16" id="KW-0031">Aminopeptidase</keyword>
<sequence length="636" mass="71442">METVDAQDLSERLQGERQDYWLHIEASSPFEKYPAKQHVSRVVQSLGVENGLIYLPGTATKYEEDSDQFRPFRQRRYFYYLSGVNEPDCHLTYDINNDILTLFIPRIDPHTVIWNGRGSTIAEAYEKYDVDSVVYTTCLPDFVKQWPKHHEGDIYILHPDQAVTPGQAELPRVDCVKLQKAINSARIIKDPHEIGLIRKANDITAKAHREVLANILKFKSEAQVEAIFLDTCISMDAKHQAYEPIAASGVNASTLHYVKNDEPLQGRQLMCLDAGCEWECYASDVTRTFPLSDSWPSKEAKQIHDLVQKMQDSCICQLAPGVRFLDLHIMAHHIAIEGLMALGILHNGSHEEIYMAGTSRAFFPHGLGHHIGLEVHDIGQGDLMSLALGIRSSSSLFPENYHLPVYDSEMCRFPARPESGGLEEGMVITVEPGIYFSQYALQLIYLPSPIHSKYINKEVLLRYIPVGGVRIEDDILITSSGHENLTTAPKGEDMLKIIKSQSSDASIPQRPKPTKVIFSGSNLRLGTDTGPKLPSLRLASQEHNPSEFGRLGKMQDHYTQRPSIDDLKGSPIMSHEHWDFTVGTSTNTSKSNVTKSLKLKKGGTSKPARARDLSFLNRSDVSCRCCRRRKVLHSVL</sequence>
<evidence type="ECO:0000256" key="7">
    <source>
        <dbReference type="ARBA" id="ARBA00022670"/>
    </source>
</evidence>
<dbReference type="CDD" id="cd01087">
    <property type="entry name" value="Prolidase"/>
    <property type="match status" value="1"/>
</dbReference>
<dbReference type="GO" id="GO:0030145">
    <property type="term" value="F:manganese ion binding"/>
    <property type="evidence" value="ECO:0007669"/>
    <property type="project" value="InterPro"/>
</dbReference>
<dbReference type="Pfam" id="PF00557">
    <property type="entry name" value="Peptidase_M24"/>
    <property type="match status" value="1"/>
</dbReference>
<dbReference type="Gene3D" id="3.40.350.10">
    <property type="entry name" value="Creatinase/prolidase N-terminal domain"/>
    <property type="match status" value="1"/>
</dbReference>
<dbReference type="OrthoDB" id="10261878at2759"/>
<dbReference type="PANTHER" id="PTHR43226">
    <property type="entry name" value="XAA-PRO AMINOPEPTIDASE 3"/>
    <property type="match status" value="1"/>
</dbReference>
<comment type="cofactor">
    <cofactor evidence="2">
        <name>Mn(2+)</name>
        <dbReference type="ChEBI" id="CHEBI:29035"/>
    </cofactor>
</comment>
<proteinExistence type="inferred from homology"/>
<dbReference type="SUPFAM" id="SSF53092">
    <property type="entry name" value="Creatinase/prolidase N-terminal domain"/>
    <property type="match status" value="1"/>
</dbReference>
<reference evidence="16 17" key="1">
    <citation type="journal article" date="2016" name="Nat. Commun.">
        <title>Ectomycorrhizal ecology is imprinted in the genome of the dominant symbiotic fungus Cenococcum geophilum.</title>
        <authorList>
            <consortium name="DOE Joint Genome Institute"/>
            <person name="Peter M."/>
            <person name="Kohler A."/>
            <person name="Ohm R.A."/>
            <person name="Kuo A."/>
            <person name="Krutzmann J."/>
            <person name="Morin E."/>
            <person name="Arend M."/>
            <person name="Barry K.W."/>
            <person name="Binder M."/>
            <person name="Choi C."/>
            <person name="Clum A."/>
            <person name="Copeland A."/>
            <person name="Grisel N."/>
            <person name="Haridas S."/>
            <person name="Kipfer T."/>
            <person name="LaButti K."/>
            <person name="Lindquist E."/>
            <person name="Lipzen A."/>
            <person name="Maire R."/>
            <person name="Meier B."/>
            <person name="Mihaltcheva S."/>
            <person name="Molinier V."/>
            <person name="Murat C."/>
            <person name="Poggeler S."/>
            <person name="Quandt C.A."/>
            <person name="Sperisen C."/>
            <person name="Tritt A."/>
            <person name="Tisserant E."/>
            <person name="Crous P.W."/>
            <person name="Henrissat B."/>
            <person name="Nehls U."/>
            <person name="Egli S."/>
            <person name="Spatafora J.W."/>
            <person name="Grigoriev I.V."/>
            <person name="Martin F.M."/>
        </authorList>
    </citation>
    <scope>NUCLEOTIDE SEQUENCE [LARGE SCALE GENOMIC DNA]</scope>
    <source>
        <strain evidence="16 17">CBS 459.81</strain>
    </source>
</reference>
<protein>
    <recommendedName>
        <fullName evidence="5">Xaa-Pro aminopeptidase</fullName>
        <ecNumber evidence="5">3.4.11.9</ecNumber>
    </recommendedName>
    <alternativeName>
        <fullName evidence="12">Aminoacylproline aminopeptidase</fullName>
    </alternativeName>
    <alternativeName>
        <fullName evidence="13">Prolidase</fullName>
    </alternativeName>
</protein>
<evidence type="ECO:0000256" key="3">
    <source>
        <dbReference type="ARBA" id="ARBA00002443"/>
    </source>
</evidence>
<keyword evidence="10" id="KW-0482">Metalloprotease</keyword>
<keyword evidence="11" id="KW-0464">Manganese</keyword>
<evidence type="ECO:0000259" key="15">
    <source>
        <dbReference type="SMART" id="SM01011"/>
    </source>
</evidence>